<dbReference type="InterPro" id="IPR002306">
    <property type="entry name" value="Trp-tRNA-ligase"/>
</dbReference>
<dbReference type="EMBL" id="KN716156">
    <property type="protein sequence ID" value="KJH53035.1"/>
    <property type="molecule type" value="Genomic_DNA"/>
</dbReference>
<dbReference type="Pfam" id="PF00579">
    <property type="entry name" value="tRNA-synt_1b"/>
    <property type="match status" value="1"/>
</dbReference>
<dbReference type="AlphaFoldDB" id="A0A0D8Y8I3"/>
<evidence type="ECO:0000256" key="7">
    <source>
        <dbReference type="ARBA" id="ARBA00023146"/>
    </source>
</evidence>
<evidence type="ECO:0000256" key="1">
    <source>
        <dbReference type="ARBA" id="ARBA00005594"/>
    </source>
</evidence>
<dbReference type="OrthoDB" id="15808at2759"/>
<evidence type="ECO:0000256" key="8">
    <source>
        <dbReference type="ARBA" id="ARBA00030268"/>
    </source>
</evidence>
<dbReference type="PANTHER" id="PTHR43766:SF1">
    <property type="entry name" value="TRYPTOPHAN--TRNA LIGASE, MITOCHONDRIAL"/>
    <property type="match status" value="1"/>
</dbReference>
<dbReference type="GO" id="GO:0004830">
    <property type="term" value="F:tryptophan-tRNA ligase activity"/>
    <property type="evidence" value="ECO:0007669"/>
    <property type="project" value="UniProtKB-EC"/>
</dbReference>
<gene>
    <name evidence="11" type="ORF">DICVIV_00720</name>
</gene>
<dbReference type="GO" id="GO:0005524">
    <property type="term" value="F:ATP binding"/>
    <property type="evidence" value="ECO:0007669"/>
    <property type="project" value="UniProtKB-KW"/>
</dbReference>
<evidence type="ECO:0000313" key="11">
    <source>
        <dbReference type="EMBL" id="KJH53035.1"/>
    </source>
</evidence>
<keyword evidence="12" id="KW-1185">Reference proteome</keyword>
<evidence type="ECO:0000256" key="5">
    <source>
        <dbReference type="ARBA" id="ARBA00022840"/>
    </source>
</evidence>
<evidence type="ECO:0000256" key="10">
    <source>
        <dbReference type="SAM" id="MobiDB-lite"/>
    </source>
</evidence>
<dbReference type="Gene3D" id="3.40.50.620">
    <property type="entry name" value="HUPs"/>
    <property type="match status" value="1"/>
</dbReference>
<feature type="region of interest" description="Disordered" evidence="10">
    <location>
        <begin position="1"/>
        <end position="21"/>
    </location>
</feature>
<protein>
    <recommendedName>
        <fullName evidence="2">tryptophan--tRNA ligase</fullName>
        <ecNumber evidence="2">6.1.1.2</ecNumber>
    </recommendedName>
    <alternativeName>
        <fullName evidence="8">Tryptophanyl-tRNA synthetase</fullName>
    </alternativeName>
</protein>
<dbReference type="InterPro" id="IPR002305">
    <property type="entry name" value="aa-tRNA-synth_Ic"/>
</dbReference>
<dbReference type="Proteomes" id="UP000053766">
    <property type="component" value="Unassembled WGS sequence"/>
</dbReference>
<dbReference type="EC" id="6.1.1.2" evidence="2"/>
<dbReference type="InterPro" id="IPR014729">
    <property type="entry name" value="Rossmann-like_a/b/a_fold"/>
</dbReference>
<dbReference type="NCBIfam" id="TIGR00233">
    <property type="entry name" value="trpS"/>
    <property type="match status" value="1"/>
</dbReference>
<dbReference type="PANTHER" id="PTHR43766">
    <property type="entry name" value="TRYPTOPHAN--TRNA LIGASE, MITOCHONDRIAL"/>
    <property type="match status" value="1"/>
</dbReference>
<sequence>MLGSSEAMNRPTGQEIDPTVPSLPPSTKMILAIADQHAISLGPIPSKELRDNVRRMAVSLLACGVDPNRTLLFRQSSVPQIAQLSWILGSLQTVSRLQRLTQYKEKASKFSHRNIPLGLLIYPVLQAADVLMFKATHVPVGADQAQHMNLLVDIAENFNMRYQSSYFPLPIQVTRPVLSRVRSLRNPTKKMSKSEASGKSRIEINDSPDEIEEKCRKAISDNDAKLSYNFEMRPGVSNLIDIYCAITETKISSVVEGGWNQLELKMQLCKAIEKKFCPIRDKLIKLEQSSEADDILSDGDKKARSIAQKNLDEIQSIVGFS</sequence>
<keyword evidence="6 9" id="KW-0648">Protein biosynthesis</keyword>
<evidence type="ECO:0000256" key="9">
    <source>
        <dbReference type="RuleBase" id="RU363036"/>
    </source>
</evidence>
<reference evidence="12" key="2">
    <citation type="journal article" date="2016" name="Sci. Rep.">
        <title>Dictyocaulus viviparus genome, variome and transcriptome elucidate lungworm biology and support future intervention.</title>
        <authorList>
            <person name="McNulty S.N."/>
            <person name="Strube C."/>
            <person name="Rosa B.A."/>
            <person name="Martin J.C."/>
            <person name="Tyagi R."/>
            <person name="Choi Y.J."/>
            <person name="Wang Q."/>
            <person name="Hallsworth Pepin K."/>
            <person name="Zhang X."/>
            <person name="Ozersky P."/>
            <person name="Wilson R.K."/>
            <person name="Sternberg P.W."/>
            <person name="Gasser R.B."/>
            <person name="Mitreva M."/>
        </authorList>
    </citation>
    <scope>NUCLEOTIDE SEQUENCE [LARGE SCALE GENOMIC DNA]</scope>
    <source>
        <strain evidence="12">HannoverDv2000</strain>
    </source>
</reference>
<evidence type="ECO:0000256" key="2">
    <source>
        <dbReference type="ARBA" id="ARBA00013161"/>
    </source>
</evidence>
<comment type="similarity">
    <text evidence="1 9">Belongs to the class-I aminoacyl-tRNA synthetase family.</text>
</comment>
<keyword evidence="7 9" id="KW-0030">Aminoacyl-tRNA synthetase</keyword>
<evidence type="ECO:0000256" key="6">
    <source>
        <dbReference type="ARBA" id="ARBA00022917"/>
    </source>
</evidence>
<keyword evidence="5 9" id="KW-0067">ATP-binding</keyword>
<dbReference type="GO" id="GO:0070183">
    <property type="term" value="P:mitochondrial tryptophanyl-tRNA aminoacylation"/>
    <property type="evidence" value="ECO:0007669"/>
    <property type="project" value="TreeGrafter"/>
</dbReference>
<dbReference type="InterPro" id="IPR050203">
    <property type="entry name" value="Trp-tRNA_synthetase"/>
</dbReference>
<dbReference type="PRINTS" id="PR01039">
    <property type="entry name" value="TRNASYNTHTRP"/>
</dbReference>
<reference evidence="11 12" key="1">
    <citation type="submission" date="2013-11" db="EMBL/GenBank/DDBJ databases">
        <title>Draft genome of the bovine lungworm Dictyocaulus viviparus.</title>
        <authorList>
            <person name="Mitreva M."/>
        </authorList>
    </citation>
    <scope>NUCLEOTIDE SEQUENCE [LARGE SCALE GENOMIC DNA]</scope>
    <source>
        <strain evidence="11 12">HannoverDv2000</strain>
    </source>
</reference>
<accession>A0A0D8Y8I3</accession>
<keyword evidence="4 9" id="KW-0547">Nucleotide-binding</keyword>
<dbReference type="GO" id="GO:0005759">
    <property type="term" value="C:mitochondrial matrix"/>
    <property type="evidence" value="ECO:0007669"/>
    <property type="project" value="TreeGrafter"/>
</dbReference>
<evidence type="ECO:0000313" key="12">
    <source>
        <dbReference type="Proteomes" id="UP000053766"/>
    </source>
</evidence>
<keyword evidence="3 9" id="KW-0436">Ligase</keyword>
<dbReference type="SUPFAM" id="SSF52374">
    <property type="entry name" value="Nucleotidylyl transferase"/>
    <property type="match status" value="1"/>
</dbReference>
<proteinExistence type="inferred from homology"/>
<dbReference type="Gene3D" id="1.10.240.10">
    <property type="entry name" value="Tyrosyl-Transfer RNA Synthetase"/>
    <property type="match status" value="1"/>
</dbReference>
<evidence type="ECO:0000256" key="4">
    <source>
        <dbReference type="ARBA" id="ARBA00022741"/>
    </source>
</evidence>
<dbReference type="STRING" id="29172.A0A0D8Y8I3"/>
<name>A0A0D8Y8I3_DICVI</name>
<evidence type="ECO:0000256" key="3">
    <source>
        <dbReference type="ARBA" id="ARBA00022598"/>
    </source>
</evidence>
<organism evidence="11 12">
    <name type="scientific">Dictyocaulus viviparus</name>
    <name type="common">Bovine lungworm</name>
    <dbReference type="NCBI Taxonomy" id="29172"/>
    <lineage>
        <taxon>Eukaryota</taxon>
        <taxon>Metazoa</taxon>
        <taxon>Ecdysozoa</taxon>
        <taxon>Nematoda</taxon>
        <taxon>Chromadorea</taxon>
        <taxon>Rhabditida</taxon>
        <taxon>Rhabditina</taxon>
        <taxon>Rhabditomorpha</taxon>
        <taxon>Strongyloidea</taxon>
        <taxon>Metastrongylidae</taxon>
        <taxon>Dictyocaulus</taxon>
    </lineage>
</organism>